<protein>
    <submittedName>
        <fullName evidence="1">Uncharacterized protein</fullName>
    </submittedName>
</protein>
<proteinExistence type="predicted"/>
<name>A0A9W7ARJ5_9STRA</name>
<dbReference type="Proteomes" id="UP001165082">
    <property type="component" value="Unassembled WGS sequence"/>
</dbReference>
<keyword evidence="2" id="KW-1185">Reference proteome</keyword>
<dbReference type="AlphaFoldDB" id="A0A9W7ARJ5"/>
<organism evidence="1 2">
    <name type="scientific">Triparma retinervis</name>
    <dbReference type="NCBI Taxonomy" id="2557542"/>
    <lineage>
        <taxon>Eukaryota</taxon>
        <taxon>Sar</taxon>
        <taxon>Stramenopiles</taxon>
        <taxon>Ochrophyta</taxon>
        <taxon>Bolidophyceae</taxon>
        <taxon>Parmales</taxon>
        <taxon>Triparmaceae</taxon>
        <taxon>Triparma</taxon>
    </lineage>
</organism>
<sequence length="384" mass="43365">MNNFLPLLITKTNKGNDGAMLSFRKKKEISSYTKFQFAIHPSVDMEKAIDGIKERVSKLLLEDSLLNINPSTKTYTRRTLSDILHPYTPPSPSPNFNSVAFSSVNTSVPVHFYLSPSSHSVFCFIDHCIADGLTMYNEVVAPIIDNPRFQLAKRPLYVPVLTEMHQMYVVARMAYLYGESLVLRTPALERTSKEQQWAAFHRIRLGQIKEVKNKLNVPVAAVIMSILIKHLASSLSKLTKSSLKICLSYAFENEASFNNYSFIILDVKESMTIEMMSVYLAKQLMGRRHEINTMYHLLQLPSGSSKVQSVVQQTICDAYIAMTMVPEGGDEGPKNIMSWMKNEHYSISTGINMTAVSIADEVHISTKVGLRDVKREAFEADMQF</sequence>
<evidence type="ECO:0000313" key="1">
    <source>
        <dbReference type="EMBL" id="GMH76211.1"/>
    </source>
</evidence>
<dbReference type="OrthoDB" id="190995at2759"/>
<comment type="caution">
    <text evidence="1">The sequence shown here is derived from an EMBL/GenBank/DDBJ whole genome shotgun (WGS) entry which is preliminary data.</text>
</comment>
<reference evidence="1" key="1">
    <citation type="submission" date="2022-07" db="EMBL/GenBank/DDBJ databases">
        <title>Genome analysis of Parmales, a sister group of diatoms, reveals the evolutionary specialization of diatoms from phago-mixotrophs to photoautotrophs.</title>
        <authorList>
            <person name="Ban H."/>
            <person name="Sato S."/>
            <person name="Yoshikawa S."/>
            <person name="Kazumasa Y."/>
            <person name="Nakamura Y."/>
            <person name="Ichinomiya M."/>
            <person name="Saitoh K."/>
            <person name="Sato N."/>
            <person name="Blanc-Mathieu R."/>
            <person name="Endo H."/>
            <person name="Kuwata A."/>
            <person name="Ogata H."/>
        </authorList>
    </citation>
    <scope>NUCLEOTIDE SEQUENCE</scope>
</reference>
<evidence type="ECO:0000313" key="2">
    <source>
        <dbReference type="Proteomes" id="UP001165082"/>
    </source>
</evidence>
<gene>
    <name evidence="1" type="ORF">TrRE_jg1437</name>
</gene>
<dbReference type="EMBL" id="BRXZ01001661">
    <property type="protein sequence ID" value="GMH76211.1"/>
    <property type="molecule type" value="Genomic_DNA"/>
</dbReference>
<accession>A0A9W7ARJ5</accession>